<evidence type="ECO:0000256" key="1">
    <source>
        <dbReference type="ARBA" id="ARBA00004141"/>
    </source>
</evidence>
<dbReference type="PANTHER" id="PTHR43461:SF1">
    <property type="entry name" value="TRANSMEMBRANE PROTEIN 256"/>
    <property type="match status" value="1"/>
</dbReference>
<dbReference type="PANTHER" id="PTHR43461">
    <property type="entry name" value="TRANSMEMBRANE PROTEIN 256"/>
    <property type="match status" value="1"/>
</dbReference>
<evidence type="ECO:0000313" key="7">
    <source>
        <dbReference type="EMBL" id="EFP94978.1"/>
    </source>
</evidence>
<keyword evidence="4 6" id="KW-1133">Transmembrane helix</keyword>
<dbReference type="OrthoDB" id="9802121at2"/>
<evidence type="ECO:0000313" key="8">
    <source>
        <dbReference type="Proteomes" id="UP000002943"/>
    </source>
</evidence>
<proteinExistence type="inferred from homology"/>
<dbReference type="GO" id="GO:0005886">
    <property type="term" value="C:plasma membrane"/>
    <property type="evidence" value="ECO:0007669"/>
    <property type="project" value="TreeGrafter"/>
</dbReference>
<keyword evidence="3 6" id="KW-0812">Transmembrane</keyword>
<reference evidence="7 8" key="1">
    <citation type="journal article" date="2012" name="Int. J. Syst. Evol. Microbiol.">
        <title>Vibrio caribbeanicus sp. nov., isolated from the marine sponge Scleritoderma cyanea.</title>
        <authorList>
            <person name="Hoffmann M."/>
            <person name="Monday S.R."/>
            <person name="Allard M.W."/>
            <person name="Strain E.A."/>
            <person name="Whittaker P."/>
            <person name="Naum M."/>
            <person name="McCarthy P.J."/>
            <person name="Lopez J.V."/>
            <person name="Fischer M."/>
            <person name="Brown E.W."/>
        </authorList>
    </citation>
    <scope>NUCLEOTIDE SEQUENCE [LARGE SCALE GENOMIC DNA]</scope>
    <source>
        <strain evidence="7 8">ATCC BAA-2122</strain>
    </source>
</reference>
<dbReference type="Pfam" id="PF04241">
    <property type="entry name" value="DUF423"/>
    <property type="match status" value="1"/>
</dbReference>
<sequence length="132" mass="13885">MKAKNFLALGGVGAGSAVILGAFAAHALKKAIPLEMVEVFTTGVHYQLIHSVALILCGLLLNQGASSDSQKYFARAAICFIIGIFCFSGSLYGLTLTDSKWLGPVTPLGGTLFVVGWGMFVFASLKLNEVSQ</sequence>
<dbReference type="RefSeq" id="WP_009603172.1">
    <property type="nucleotide sequence ID" value="NZ_AEIU01000110.1"/>
</dbReference>
<keyword evidence="5 6" id="KW-0472">Membrane</keyword>
<protein>
    <recommendedName>
        <fullName evidence="9">DUF423 domain-containing protein</fullName>
    </recommendedName>
</protein>
<keyword evidence="8" id="KW-1185">Reference proteome</keyword>
<accession>E3BPR0</accession>
<dbReference type="AlphaFoldDB" id="E3BPR0"/>
<evidence type="ECO:0000256" key="2">
    <source>
        <dbReference type="ARBA" id="ARBA00009694"/>
    </source>
</evidence>
<dbReference type="InterPro" id="IPR006696">
    <property type="entry name" value="DUF423"/>
</dbReference>
<feature type="transmembrane region" description="Helical" evidence="6">
    <location>
        <begin position="73"/>
        <end position="95"/>
    </location>
</feature>
<feature type="transmembrane region" description="Helical" evidence="6">
    <location>
        <begin position="43"/>
        <end position="61"/>
    </location>
</feature>
<dbReference type="Proteomes" id="UP000002943">
    <property type="component" value="Unassembled WGS sequence"/>
</dbReference>
<dbReference type="eggNOG" id="COG2363">
    <property type="taxonomic scope" value="Bacteria"/>
</dbReference>
<feature type="transmembrane region" description="Helical" evidence="6">
    <location>
        <begin position="101"/>
        <end position="125"/>
    </location>
</feature>
<dbReference type="STRING" id="796620.VIBC2010_12996"/>
<dbReference type="EMBL" id="AEIU01000110">
    <property type="protein sequence ID" value="EFP94978.1"/>
    <property type="molecule type" value="Genomic_DNA"/>
</dbReference>
<comment type="subcellular location">
    <subcellularLocation>
        <location evidence="1">Membrane</location>
        <topology evidence="1">Multi-pass membrane protein</topology>
    </subcellularLocation>
</comment>
<evidence type="ECO:0000256" key="4">
    <source>
        <dbReference type="ARBA" id="ARBA00022989"/>
    </source>
</evidence>
<comment type="similarity">
    <text evidence="2">Belongs to the UPF0382 family.</text>
</comment>
<evidence type="ECO:0000256" key="5">
    <source>
        <dbReference type="ARBA" id="ARBA00023136"/>
    </source>
</evidence>
<evidence type="ECO:0000256" key="3">
    <source>
        <dbReference type="ARBA" id="ARBA00022692"/>
    </source>
</evidence>
<gene>
    <name evidence="7" type="ORF">VIBC2010_12996</name>
</gene>
<name>E3BPR0_9VIBR</name>
<evidence type="ECO:0000256" key="6">
    <source>
        <dbReference type="SAM" id="Phobius"/>
    </source>
</evidence>
<comment type="caution">
    <text evidence="7">The sequence shown here is derived from an EMBL/GenBank/DDBJ whole genome shotgun (WGS) entry which is preliminary data.</text>
</comment>
<evidence type="ECO:0008006" key="9">
    <source>
        <dbReference type="Google" id="ProtNLM"/>
    </source>
</evidence>
<organism evidence="7 8">
    <name type="scientific">Vibrio caribbeanicus ATCC BAA-2122</name>
    <dbReference type="NCBI Taxonomy" id="796620"/>
    <lineage>
        <taxon>Bacteria</taxon>
        <taxon>Pseudomonadati</taxon>
        <taxon>Pseudomonadota</taxon>
        <taxon>Gammaproteobacteria</taxon>
        <taxon>Vibrionales</taxon>
        <taxon>Vibrionaceae</taxon>
        <taxon>Vibrio</taxon>
    </lineage>
</organism>